<keyword evidence="1" id="KW-1133">Transmembrane helix</keyword>
<keyword evidence="1" id="KW-0472">Membrane</keyword>
<sequence length="112" mass="12992">MSRLLYKKIFYNTINILPFFCNLSSIVIVVIVPNSSQTTLVELCLPSKLLINSCSFIIKLYNEFRKQHNIVSLKKIIEIPQKYNIGKRPLSLLLGYSNILQKSISHFYAFLH</sequence>
<dbReference type="AlphaFoldDB" id="A0A3M0STI6"/>
<evidence type="ECO:0000256" key="1">
    <source>
        <dbReference type="SAM" id="Phobius"/>
    </source>
</evidence>
<gene>
    <name evidence="2" type="ORF">D9O40_07865</name>
</gene>
<comment type="caution">
    <text evidence="2">The sequence shown here is derived from an EMBL/GenBank/DDBJ whole genome shotgun (WGS) entry which is preliminary data.</text>
</comment>
<accession>A0A3M0STI6</accession>
<evidence type="ECO:0000313" key="2">
    <source>
        <dbReference type="EMBL" id="RMD01680.1"/>
    </source>
</evidence>
<protein>
    <submittedName>
        <fullName evidence="2">Uncharacterized protein</fullName>
    </submittedName>
</protein>
<name>A0A3M0STI6_9CLOT</name>
<dbReference type="EMBL" id="RFAQ01000018">
    <property type="protein sequence ID" value="RMD01680.1"/>
    <property type="molecule type" value="Genomic_DNA"/>
</dbReference>
<keyword evidence="1" id="KW-0812">Transmembrane</keyword>
<proteinExistence type="predicted"/>
<reference evidence="2 3" key="1">
    <citation type="submission" date="2018-10" db="EMBL/GenBank/DDBJ databases">
        <title>Genome-centric metagenomics revealed C2 chemical producing, CO utilizing Clostridium with novel acetogenic gene cluster.</title>
        <authorList>
            <person name="Kang H."/>
            <person name="Park B."/>
            <person name="Choi I.G."/>
            <person name="Chang I.S."/>
        </authorList>
    </citation>
    <scope>NUCLEOTIDE SEQUENCE [LARGE SCALE GENOMIC DNA]</scope>
    <source>
        <strain evidence="2 3">H21-9</strain>
    </source>
</reference>
<organism evidence="2 3">
    <name type="scientific">Clostridium autoethanogenum</name>
    <dbReference type="NCBI Taxonomy" id="84023"/>
    <lineage>
        <taxon>Bacteria</taxon>
        <taxon>Bacillati</taxon>
        <taxon>Bacillota</taxon>
        <taxon>Clostridia</taxon>
        <taxon>Eubacteriales</taxon>
        <taxon>Clostridiaceae</taxon>
        <taxon>Clostridium</taxon>
    </lineage>
</organism>
<feature type="transmembrane region" description="Helical" evidence="1">
    <location>
        <begin position="9"/>
        <end position="32"/>
    </location>
</feature>
<dbReference type="Proteomes" id="UP000277999">
    <property type="component" value="Unassembled WGS sequence"/>
</dbReference>
<evidence type="ECO:0000313" key="3">
    <source>
        <dbReference type="Proteomes" id="UP000277999"/>
    </source>
</evidence>